<reference evidence="1" key="1">
    <citation type="submission" date="2013-10" db="EMBL/GenBank/DDBJ databases">
        <title>Genomic analysis of the causative agents of coccidiosis in chickens.</title>
        <authorList>
            <person name="Reid A.J."/>
            <person name="Blake D."/>
            <person name="Billington K."/>
            <person name="Browne H."/>
            <person name="Dunn M."/>
            <person name="Hung S."/>
            <person name="Kawahara F."/>
            <person name="Miranda-Saavedra D."/>
            <person name="Mourier T."/>
            <person name="Nagra H."/>
            <person name="Otto T.D."/>
            <person name="Rawlings N."/>
            <person name="Sanchez A."/>
            <person name="Sanders M."/>
            <person name="Subramaniam C."/>
            <person name="Tay Y."/>
            <person name="Dear P."/>
            <person name="Doerig C."/>
            <person name="Gruber A."/>
            <person name="Parkinson J."/>
            <person name="Shirley M."/>
            <person name="Wan K.L."/>
            <person name="Berriman M."/>
            <person name="Tomley F."/>
            <person name="Pain A."/>
        </authorList>
    </citation>
    <scope>NUCLEOTIDE SEQUENCE [LARGE SCALE GENOMIC DNA]</scope>
    <source>
        <strain evidence="1">Houghton</strain>
    </source>
</reference>
<dbReference type="AlphaFoldDB" id="U6KJD9"/>
<dbReference type="RefSeq" id="XP_037878646.1">
    <property type="nucleotide sequence ID" value="XM_038022792.1"/>
</dbReference>
<gene>
    <name evidence="1" type="ORF">EMH_0014980</name>
</gene>
<organism evidence="1 2">
    <name type="scientific">Eimeria mitis</name>
    <dbReference type="NCBI Taxonomy" id="44415"/>
    <lineage>
        <taxon>Eukaryota</taxon>
        <taxon>Sar</taxon>
        <taxon>Alveolata</taxon>
        <taxon>Apicomplexa</taxon>
        <taxon>Conoidasida</taxon>
        <taxon>Coccidia</taxon>
        <taxon>Eucoccidiorida</taxon>
        <taxon>Eimeriorina</taxon>
        <taxon>Eimeriidae</taxon>
        <taxon>Eimeria</taxon>
    </lineage>
</organism>
<keyword evidence="1" id="KW-0808">Transferase</keyword>
<dbReference type="InterPro" id="IPR043502">
    <property type="entry name" value="DNA/RNA_pol_sf"/>
</dbReference>
<evidence type="ECO:0000313" key="2">
    <source>
        <dbReference type="Proteomes" id="UP000030744"/>
    </source>
</evidence>
<dbReference type="SUPFAM" id="SSF56672">
    <property type="entry name" value="DNA/RNA polymerases"/>
    <property type="match status" value="1"/>
</dbReference>
<dbReference type="VEuPathDB" id="ToxoDB:EMH_0014980"/>
<dbReference type="Proteomes" id="UP000030744">
    <property type="component" value="Unassembled WGS sequence"/>
</dbReference>
<proteinExistence type="predicted"/>
<keyword evidence="1" id="KW-0695">RNA-directed DNA polymerase</keyword>
<protein>
    <submittedName>
        <fullName evidence="1">Reverse transcriptase, related</fullName>
    </submittedName>
</protein>
<accession>U6KJD9</accession>
<evidence type="ECO:0000313" key="1">
    <source>
        <dbReference type="EMBL" id="CDJ36357.1"/>
    </source>
</evidence>
<dbReference type="EMBL" id="HG735832">
    <property type="protein sequence ID" value="CDJ36357.1"/>
    <property type="molecule type" value="Genomic_DNA"/>
</dbReference>
<dbReference type="GeneID" id="60403805"/>
<name>U6KJD9_9EIME</name>
<keyword evidence="2" id="KW-1185">Reference proteome</keyword>
<sequence length="242" mass="26723">MLMRTNSAILAEPLVWPTHPNVQSVWRPQHRQVVKALKKRLIDFTTLQVLDRVKPYQLLTEAFGYAIGSKMMQTRSFPLLSFVTSWDMNHSSTSGAGRNELRDVKNVVALIGRYVGPTNPSDYREISVEPPLEFEKGVLRLKVLLSHTLPPTSKTRSRVSVGLLCPDAYFVPRFEKEIPPAYASVASRVCCPTSCIVTESLARASLAALTPGPAAGIAGTTVETEHLCKAMLEQHQVVQRGA</sequence>
<keyword evidence="1" id="KW-0548">Nucleotidyltransferase</keyword>
<reference evidence="1" key="2">
    <citation type="submission" date="2013-10" db="EMBL/GenBank/DDBJ databases">
        <authorList>
            <person name="Aslett M."/>
        </authorList>
    </citation>
    <scope>NUCLEOTIDE SEQUENCE [LARGE SCALE GENOMIC DNA]</scope>
    <source>
        <strain evidence="1">Houghton</strain>
    </source>
</reference>
<dbReference type="GO" id="GO:0003964">
    <property type="term" value="F:RNA-directed DNA polymerase activity"/>
    <property type="evidence" value="ECO:0007669"/>
    <property type="project" value="UniProtKB-KW"/>
</dbReference>